<reference evidence="1 2" key="1">
    <citation type="submission" date="2022-02" db="EMBL/GenBank/DDBJ databases">
        <authorList>
            <person name="Min J."/>
        </authorList>
    </citation>
    <scope>NUCLEOTIDE SEQUENCE [LARGE SCALE GENOMIC DNA]</scope>
    <source>
        <strain evidence="1 2">GR10-1</strain>
    </source>
</reference>
<dbReference type="EMBL" id="JAKWBL010000004">
    <property type="protein sequence ID" value="MCH5599992.1"/>
    <property type="molecule type" value="Genomic_DNA"/>
</dbReference>
<dbReference type="InterPro" id="IPR031815">
    <property type="entry name" value="DUF5074"/>
</dbReference>
<gene>
    <name evidence="1" type="ORF">MKP09_19785</name>
</gene>
<organism evidence="1 2">
    <name type="scientific">Niabella ginsengisoli</name>
    <dbReference type="NCBI Taxonomy" id="522298"/>
    <lineage>
        <taxon>Bacteria</taxon>
        <taxon>Pseudomonadati</taxon>
        <taxon>Bacteroidota</taxon>
        <taxon>Chitinophagia</taxon>
        <taxon>Chitinophagales</taxon>
        <taxon>Chitinophagaceae</taxon>
        <taxon>Niabella</taxon>
    </lineage>
</organism>
<accession>A0ABS9SNN7</accession>
<protein>
    <recommendedName>
        <fullName evidence="3">DUF4394 domain-containing protein</fullName>
    </recommendedName>
</protein>
<dbReference type="Pfam" id="PF16819">
    <property type="entry name" value="DUF5074"/>
    <property type="match status" value="1"/>
</dbReference>
<sequence length="101" mass="11309">MFYHSGANIYKYVDGNTFSLSKPFISIDVNPFMVYGAIRYDRNKDYIVLNGIAGYGAVSGVNYLLIYNATSGALVKKIQYGNDGTTVDFNHIYFPTLSVFH</sequence>
<evidence type="ECO:0000313" key="1">
    <source>
        <dbReference type="EMBL" id="MCH5599992.1"/>
    </source>
</evidence>
<keyword evidence="2" id="KW-1185">Reference proteome</keyword>
<comment type="caution">
    <text evidence="1">The sequence shown here is derived from an EMBL/GenBank/DDBJ whole genome shotgun (WGS) entry which is preliminary data.</text>
</comment>
<proteinExistence type="predicted"/>
<dbReference type="RefSeq" id="WP_240832010.1">
    <property type="nucleotide sequence ID" value="NZ_JAKWBL010000004.1"/>
</dbReference>
<evidence type="ECO:0000313" key="2">
    <source>
        <dbReference type="Proteomes" id="UP001202248"/>
    </source>
</evidence>
<evidence type="ECO:0008006" key="3">
    <source>
        <dbReference type="Google" id="ProtNLM"/>
    </source>
</evidence>
<dbReference type="Proteomes" id="UP001202248">
    <property type="component" value="Unassembled WGS sequence"/>
</dbReference>
<name>A0ABS9SNN7_9BACT</name>